<protein>
    <submittedName>
        <fullName evidence="2">Uncharacterized protein</fullName>
    </submittedName>
</protein>
<dbReference type="RefSeq" id="WP_010578214.1">
    <property type="nucleotide sequence ID" value="NZ_AHMT02000052.1"/>
</dbReference>
<organism evidence="2 3">
    <name type="scientific">Leptospira alexanderi serovar Manhao 3 str. L 60</name>
    <dbReference type="NCBI Taxonomy" id="1049759"/>
    <lineage>
        <taxon>Bacteria</taxon>
        <taxon>Pseudomonadati</taxon>
        <taxon>Spirochaetota</taxon>
        <taxon>Spirochaetia</taxon>
        <taxon>Leptospirales</taxon>
        <taxon>Leptospiraceae</taxon>
        <taxon>Leptospira</taxon>
    </lineage>
</organism>
<keyword evidence="1" id="KW-0812">Transmembrane</keyword>
<feature type="transmembrane region" description="Helical" evidence="1">
    <location>
        <begin position="49"/>
        <end position="71"/>
    </location>
</feature>
<evidence type="ECO:0000313" key="2">
    <source>
        <dbReference type="EMBL" id="EQA61138.1"/>
    </source>
</evidence>
<keyword evidence="1" id="KW-1133">Transmembrane helix</keyword>
<reference evidence="2" key="1">
    <citation type="submission" date="2013-05" db="EMBL/GenBank/DDBJ databases">
        <authorList>
            <person name="Harkins D.M."/>
            <person name="Durkin A.S."/>
            <person name="Brinkac L.M."/>
            <person name="Haft D.H."/>
            <person name="Selengut J.D."/>
            <person name="Sanka R."/>
            <person name="DePew J."/>
            <person name="Purushe J."/>
            <person name="Hartskeerl R.A."/>
            <person name="Ahmed A."/>
            <person name="van der Linden H."/>
            <person name="Goris M.G.A."/>
            <person name="Vinetz J.M."/>
            <person name="Sutton G.G."/>
            <person name="Nierman W.C."/>
            <person name="Fouts D.E."/>
        </authorList>
    </citation>
    <scope>NUCLEOTIDE SEQUENCE [LARGE SCALE GENOMIC DNA]</scope>
    <source>
        <strain evidence="2">L 60</strain>
    </source>
</reference>
<gene>
    <name evidence="2" type="ORF">LEP1GSC062_1588</name>
</gene>
<comment type="caution">
    <text evidence="2">The sequence shown here is derived from an EMBL/GenBank/DDBJ whole genome shotgun (WGS) entry which is preliminary data.</text>
</comment>
<dbReference type="EMBL" id="AHMT02000052">
    <property type="protein sequence ID" value="EQA61138.1"/>
    <property type="molecule type" value="Genomic_DNA"/>
</dbReference>
<sequence>MEQICNDNEAGRARSLTAHLKMKEVSDYWKKIAEDRESDAEFGRSIKNWITVFLIRGAVSLFAGIFLLGGISKILSFIPSKSKSTE</sequence>
<accession>V6IAX5</accession>
<evidence type="ECO:0000313" key="3">
    <source>
        <dbReference type="Proteomes" id="UP000018747"/>
    </source>
</evidence>
<keyword evidence="3" id="KW-1185">Reference proteome</keyword>
<dbReference type="Proteomes" id="UP000018747">
    <property type="component" value="Unassembled WGS sequence"/>
</dbReference>
<keyword evidence="1" id="KW-0472">Membrane</keyword>
<dbReference type="AlphaFoldDB" id="V6IAX5"/>
<proteinExistence type="predicted"/>
<name>V6IAX5_9LEPT</name>
<evidence type="ECO:0000256" key="1">
    <source>
        <dbReference type="SAM" id="Phobius"/>
    </source>
</evidence>